<comment type="caution">
    <text evidence="13">The sequence shown here is derived from an EMBL/GenBank/DDBJ whole genome shotgun (WGS) entry which is preliminary data.</text>
</comment>
<gene>
    <name evidence="13" type="primary">Tomm70a</name>
    <name evidence="13" type="ORF">Tcan_12781</name>
</gene>
<dbReference type="PROSITE" id="PS50005">
    <property type="entry name" value="TPR"/>
    <property type="match status" value="2"/>
</dbReference>
<protein>
    <submittedName>
        <fullName evidence="13">Mitochondrial import receptor subunit TOM70</fullName>
    </submittedName>
</protein>
<keyword evidence="5 10" id="KW-0802">TPR repeat</keyword>
<keyword evidence="13" id="KW-0675">Receptor</keyword>
<evidence type="ECO:0000256" key="7">
    <source>
        <dbReference type="ARBA" id="ARBA00023128"/>
    </source>
</evidence>
<keyword evidence="14" id="KW-1185">Reference proteome</keyword>
<dbReference type="OrthoDB" id="245563at2759"/>
<dbReference type="SMART" id="SM00028">
    <property type="entry name" value="TPR"/>
    <property type="match status" value="6"/>
</dbReference>
<evidence type="ECO:0000256" key="9">
    <source>
        <dbReference type="ARBA" id="ARBA00038030"/>
    </source>
</evidence>
<dbReference type="Pfam" id="PF13181">
    <property type="entry name" value="TPR_8"/>
    <property type="match status" value="1"/>
</dbReference>
<dbReference type="STRING" id="6265.A0A0B2UT92"/>
<dbReference type="GO" id="GO:0030150">
    <property type="term" value="P:protein import into mitochondrial matrix"/>
    <property type="evidence" value="ECO:0007669"/>
    <property type="project" value="TreeGrafter"/>
</dbReference>
<keyword evidence="7" id="KW-0496">Mitochondrion</keyword>
<feature type="transmembrane region" description="Helical" evidence="12">
    <location>
        <begin position="20"/>
        <end position="38"/>
    </location>
</feature>
<keyword evidence="4" id="KW-1000">Mitochondrion outer membrane</keyword>
<evidence type="ECO:0000256" key="4">
    <source>
        <dbReference type="ARBA" id="ARBA00022787"/>
    </source>
</evidence>
<dbReference type="PANTHER" id="PTHR46208:SF1">
    <property type="entry name" value="MITOCHONDRIAL IMPORT RECEPTOR SUBUNIT TOM70"/>
    <property type="match status" value="1"/>
</dbReference>
<dbReference type="GO" id="GO:0030943">
    <property type="term" value="F:mitochondrion targeting sequence binding"/>
    <property type="evidence" value="ECO:0007669"/>
    <property type="project" value="TreeGrafter"/>
</dbReference>
<keyword evidence="8 12" id="KW-0472">Membrane</keyword>
<proteinExistence type="inferred from homology"/>
<reference evidence="13 14" key="1">
    <citation type="submission" date="2014-11" db="EMBL/GenBank/DDBJ databases">
        <title>Genetic blueprint of the zoonotic pathogen Toxocara canis.</title>
        <authorList>
            <person name="Zhu X.-Q."/>
            <person name="Korhonen P.K."/>
            <person name="Cai H."/>
            <person name="Young N.D."/>
            <person name="Nejsum P."/>
            <person name="von Samson-Himmelstjerna G."/>
            <person name="Boag P.R."/>
            <person name="Tan P."/>
            <person name="Li Q."/>
            <person name="Min J."/>
            <person name="Yang Y."/>
            <person name="Wang X."/>
            <person name="Fang X."/>
            <person name="Hall R.S."/>
            <person name="Hofmann A."/>
            <person name="Sternberg P.W."/>
            <person name="Jex A.R."/>
            <person name="Gasser R.B."/>
        </authorList>
    </citation>
    <scope>NUCLEOTIDE SEQUENCE [LARGE SCALE GENOMIC DNA]</scope>
    <source>
        <strain evidence="13">PN_DK_2014</strain>
    </source>
</reference>
<dbReference type="SUPFAM" id="SSF48452">
    <property type="entry name" value="TPR-like"/>
    <property type="match status" value="2"/>
</dbReference>
<dbReference type="OMA" id="NKRFRSM"/>
<dbReference type="GO" id="GO:0045039">
    <property type="term" value="P:protein insertion into mitochondrial inner membrane"/>
    <property type="evidence" value="ECO:0007669"/>
    <property type="project" value="TreeGrafter"/>
</dbReference>
<comment type="similarity">
    <text evidence="9">Belongs to the Tom70 family.</text>
</comment>
<dbReference type="InterPro" id="IPR011990">
    <property type="entry name" value="TPR-like_helical_dom_sf"/>
</dbReference>
<dbReference type="GO" id="GO:0008320">
    <property type="term" value="F:protein transmembrane transporter activity"/>
    <property type="evidence" value="ECO:0007669"/>
    <property type="project" value="TreeGrafter"/>
</dbReference>
<dbReference type="Proteomes" id="UP000031036">
    <property type="component" value="Unassembled WGS sequence"/>
</dbReference>
<feature type="repeat" description="TPR" evidence="10">
    <location>
        <begin position="353"/>
        <end position="386"/>
    </location>
</feature>
<accession>A0A0B2UT92</accession>
<evidence type="ECO:0000256" key="2">
    <source>
        <dbReference type="ARBA" id="ARBA00022692"/>
    </source>
</evidence>
<evidence type="ECO:0000313" key="14">
    <source>
        <dbReference type="Proteomes" id="UP000031036"/>
    </source>
</evidence>
<evidence type="ECO:0000256" key="6">
    <source>
        <dbReference type="ARBA" id="ARBA00022989"/>
    </source>
</evidence>
<comment type="subcellular location">
    <subcellularLocation>
        <location evidence="1">Mitochondrion outer membrane</location>
        <topology evidence="1">Single-pass membrane protein</topology>
    </subcellularLocation>
</comment>
<dbReference type="AlphaFoldDB" id="A0A0B2UT92"/>
<evidence type="ECO:0000256" key="1">
    <source>
        <dbReference type="ARBA" id="ARBA00004572"/>
    </source>
</evidence>
<dbReference type="GO" id="GO:0005741">
    <property type="term" value="C:mitochondrial outer membrane"/>
    <property type="evidence" value="ECO:0007669"/>
    <property type="project" value="UniProtKB-SubCell"/>
</dbReference>
<dbReference type="EMBL" id="JPKZ01003252">
    <property type="protein sequence ID" value="KHN72464.1"/>
    <property type="molecule type" value="Genomic_DNA"/>
</dbReference>
<sequence length="568" mass="63854">MQILQKLGLSGDSVRLNRAVVLLGSACLAGSLALLWYLRRNSGKASEETKKTAHSGSAPSKVSRGSERVAASKKFKENGNEFFKAGKYESALKAFSDAIAACPAGETQHLAVCYQNRAATYDRLGETEKSIEDCTKALRLDKFYLKAIVRRGKAQKHLHHYQEAMDDFAYASSVDRSGACDLSSEMSEVINHLAISVLEEFKEGRGPIPIRDESVLLWRSCFLNDPVLNDLNNPSISNESYYERALEAVRERRYEEVIPLLEKELPLLTEPSDILRDCVFIARFALMKEDAKRICEHLEKIDQVWKSLSEDAKKQVANRRYRAIYYLLLAAINLEEINESTFDAAIELDDHDVDVYMGASMLFSENLDFATAMKYLDRIADVDPNHRLVKHVFVHMKANCHLAIAVSQGDVCDTLRCIHDVHQLLVDNPDAHPILHLITGRLYYAAQNKDLARASFEKAAEALPQYSAPLYYLAMLEVEDSEGSAERLSTLESKMRRCLEMEAANPDALAVLAKIAVQRDAFKDALDLYRQYLSQCPLRYNRAAVVPAVINYIQLNSLCKALDNLATQ</sequence>
<evidence type="ECO:0000256" key="11">
    <source>
        <dbReference type="SAM" id="MobiDB-lite"/>
    </source>
</evidence>
<evidence type="ECO:0000256" key="12">
    <source>
        <dbReference type="SAM" id="Phobius"/>
    </source>
</evidence>
<evidence type="ECO:0000256" key="10">
    <source>
        <dbReference type="PROSITE-ProRule" id="PRU00339"/>
    </source>
</evidence>
<evidence type="ECO:0000256" key="3">
    <source>
        <dbReference type="ARBA" id="ARBA00022737"/>
    </source>
</evidence>
<name>A0A0B2UT92_TOXCA</name>
<keyword evidence="6 12" id="KW-1133">Transmembrane helix</keyword>
<evidence type="ECO:0000256" key="8">
    <source>
        <dbReference type="ARBA" id="ARBA00023136"/>
    </source>
</evidence>
<dbReference type="InterPro" id="IPR019734">
    <property type="entry name" value="TPR_rpt"/>
</dbReference>
<feature type="region of interest" description="Disordered" evidence="11">
    <location>
        <begin position="47"/>
        <end position="70"/>
    </location>
</feature>
<dbReference type="PANTHER" id="PTHR46208">
    <property type="entry name" value="MITOCHONDRIAL IMPORT RECEPTOR SUBUNIT TOM70"/>
    <property type="match status" value="1"/>
</dbReference>
<keyword evidence="2 12" id="KW-0812">Transmembrane</keyword>
<evidence type="ECO:0000313" key="13">
    <source>
        <dbReference type="EMBL" id="KHN72464.1"/>
    </source>
</evidence>
<dbReference type="Gene3D" id="1.25.40.10">
    <property type="entry name" value="Tetratricopeptide repeat domain"/>
    <property type="match status" value="2"/>
</dbReference>
<organism evidence="13 14">
    <name type="scientific">Toxocara canis</name>
    <name type="common">Canine roundworm</name>
    <dbReference type="NCBI Taxonomy" id="6265"/>
    <lineage>
        <taxon>Eukaryota</taxon>
        <taxon>Metazoa</taxon>
        <taxon>Ecdysozoa</taxon>
        <taxon>Nematoda</taxon>
        <taxon>Chromadorea</taxon>
        <taxon>Rhabditida</taxon>
        <taxon>Spirurina</taxon>
        <taxon>Ascaridomorpha</taxon>
        <taxon>Ascaridoidea</taxon>
        <taxon>Toxocaridae</taxon>
        <taxon>Toxocara</taxon>
    </lineage>
</organism>
<evidence type="ECO:0000256" key="5">
    <source>
        <dbReference type="ARBA" id="ARBA00022803"/>
    </source>
</evidence>
<feature type="repeat" description="TPR" evidence="10">
    <location>
        <begin position="72"/>
        <end position="105"/>
    </location>
</feature>
<keyword evidence="3" id="KW-0677">Repeat</keyword>